<keyword evidence="4" id="KW-1185">Reference proteome</keyword>
<feature type="compositionally biased region" description="Acidic residues" evidence="1">
    <location>
        <begin position="171"/>
        <end position="195"/>
    </location>
</feature>
<evidence type="ECO:0000256" key="2">
    <source>
        <dbReference type="SAM" id="SignalP"/>
    </source>
</evidence>
<evidence type="ECO:0000313" key="3">
    <source>
        <dbReference type="EMBL" id="MES1928698.1"/>
    </source>
</evidence>
<dbReference type="Gene3D" id="1.10.287.700">
    <property type="entry name" value="Helix hairpin bin"/>
    <property type="match status" value="1"/>
</dbReference>
<dbReference type="SUPFAM" id="SSF50346">
    <property type="entry name" value="PRC-barrel domain"/>
    <property type="match status" value="1"/>
</dbReference>
<feature type="chain" id="PRO_5046121555" description="PRC-barrel domain-containing protein" evidence="2">
    <location>
        <begin position="26"/>
        <end position="195"/>
    </location>
</feature>
<reference evidence="3 4" key="1">
    <citation type="submission" date="2013-03" db="EMBL/GenBank/DDBJ databases">
        <title>Salinisphaera dokdonensis CL-ES53 Genome Sequencing.</title>
        <authorList>
            <person name="Li C."/>
            <person name="Lai Q."/>
            <person name="Shao Z."/>
        </authorList>
    </citation>
    <scope>NUCLEOTIDE SEQUENCE [LARGE SCALE GENOMIC DNA]</scope>
    <source>
        <strain evidence="3 4">CL-ES53</strain>
    </source>
</reference>
<sequence>MAIRKKSAIALTGITLAATSSFALAQQQPDGLYSADQLLDAEVYMQGSDKSVGEIDDVVLDNNMSIKSFVIETENDFGLDGKSYVVQPDQLSVETLQGDKATEPEYRITLKAEGQELSGYPVYNDTWWNTGQTQASDAWEQTKESASNAWTRIKEGTNDLIDSTRDATNDAADDTGDAAENAADETEDAADDAAN</sequence>
<protein>
    <recommendedName>
        <fullName evidence="5">PRC-barrel domain-containing protein</fullName>
    </recommendedName>
</protein>
<comment type="caution">
    <text evidence="3">The sequence shown here is derived from an EMBL/GenBank/DDBJ whole genome shotgun (WGS) entry which is preliminary data.</text>
</comment>
<feature type="region of interest" description="Disordered" evidence="1">
    <location>
        <begin position="154"/>
        <end position="195"/>
    </location>
</feature>
<keyword evidence="2" id="KW-0732">Signal</keyword>
<evidence type="ECO:0008006" key="5">
    <source>
        <dbReference type="Google" id="ProtNLM"/>
    </source>
</evidence>
<dbReference type="EMBL" id="APND01000001">
    <property type="protein sequence ID" value="MES1928698.1"/>
    <property type="molecule type" value="Genomic_DNA"/>
</dbReference>
<evidence type="ECO:0000313" key="4">
    <source>
        <dbReference type="Proteomes" id="UP001460888"/>
    </source>
</evidence>
<evidence type="ECO:0000256" key="1">
    <source>
        <dbReference type="SAM" id="MobiDB-lite"/>
    </source>
</evidence>
<proteinExistence type="predicted"/>
<dbReference type="Proteomes" id="UP001460888">
    <property type="component" value="Unassembled WGS sequence"/>
</dbReference>
<feature type="signal peptide" evidence="2">
    <location>
        <begin position="1"/>
        <end position="25"/>
    </location>
</feature>
<accession>A0ABV2AYJ8</accession>
<dbReference type="RefSeq" id="WP_353109917.1">
    <property type="nucleotide sequence ID" value="NZ_APND01000001.1"/>
</dbReference>
<gene>
    <name evidence="3" type="ORF">SADO_05545</name>
</gene>
<organism evidence="3 4">
    <name type="scientific">Salinisphaera dokdonensis CL-ES53</name>
    <dbReference type="NCBI Taxonomy" id="1304272"/>
    <lineage>
        <taxon>Bacteria</taxon>
        <taxon>Pseudomonadati</taxon>
        <taxon>Pseudomonadota</taxon>
        <taxon>Gammaproteobacteria</taxon>
        <taxon>Salinisphaerales</taxon>
        <taxon>Salinisphaeraceae</taxon>
        <taxon>Salinisphaera</taxon>
    </lineage>
</organism>
<dbReference type="Gene3D" id="2.30.30.240">
    <property type="entry name" value="PRC-barrel domain"/>
    <property type="match status" value="1"/>
</dbReference>
<dbReference type="InterPro" id="IPR011033">
    <property type="entry name" value="PRC_barrel-like_sf"/>
</dbReference>
<name>A0ABV2AYJ8_9GAMM</name>
<feature type="compositionally biased region" description="Basic and acidic residues" evidence="1">
    <location>
        <begin position="154"/>
        <end position="168"/>
    </location>
</feature>